<dbReference type="Proteomes" id="UP000314986">
    <property type="component" value="Unassembled WGS sequence"/>
</dbReference>
<reference evidence="2" key="4">
    <citation type="submission" date="2025-08" db="UniProtKB">
        <authorList>
            <consortium name="Ensembl"/>
        </authorList>
    </citation>
    <scope>IDENTIFICATION</scope>
</reference>
<name>A0A4W3IME4_CALMI</name>
<dbReference type="InParanoid" id="A0A4W3IME4"/>
<proteinExistence type="predicted"/>
<dbReference type="SUPFAM" id="SSF49562">
    <property type="entry name" value="C2 domain (Calcium/lipid-binding domain, CaLB)"/>
    <property type="match status" value="1"/>
</dbReference>
<sequence>MLRVFVIRADTIQTPDQDITDAYCAVTFQGVKKKTKVIKNNLNPVWNEVGMSENIGVSKEIPVPGILLSQLY</sequence>
<reference evidence="3" key="1">
    <citation type="journal article" date="2006" name="Science">
        <title>Ancient noncoding elements conserved in the human genome.</title>
        <authorList>
            <person name="Venkatesh B."/>
            <person name="Kirkness E.F."/>
            <person name="Loh Y.H."/>
            <person name="Halpern A.L."/>
            <person name="Lee A.P."/>
            <person name="Johnson J."/>
            <person name="Dandona N."/>
            <person name="Viswanathan L.D."/>
            <person name="Tay A."/>
            <person name="Venter J.C."/>
            <person name="Strausberg R.L."/>
            <person name="Brenner S."/>
        </authorList>
    </citation>
    <scope>NUCLEOTIDE SEQUENCE [LARGE SCALE GENOMIC DNA]</scope>
</reference>
<dbReference type="Ensembl" id="ENSCMIT00000029166.1">
    <property type="protein sequence ID" value="ENSCMIP00000028711.1"/>
    <property type="gene ID" value="ENSCMIG00000012453.1"/>
</dbReference>
<organism evidence="2 3">
    <name type="scientific">Callorhinchus milii</name>
    <name type="common">Ghost shark</name>
    <dbReference type="NCBI Taxonomy" id="7868"/>
    <lineage>
        <taxon>Eukaryota</taxon>
        <taxon>Metazoa</taxon>
        <taxon>Chordata</taxon>
        <taxon>Craniata</taxon>
        <taxon>Vertebrata</taxon>
        <taxon>Chondrichthyes</taxon>
        <taxon>Holocephali</taxon>
        <taxon>Chimaeriformes</taxon>
        <taxon>Callorhinchidae</taxon>
        <taxon>Callorhinchus</taxon>
    </lineage>
</organism>
<reference evidence="2" key="5">
    <citation type="submission" date="2025-09" db="UniProtKB">
        <authorList>
            <consortium name="Ensembl"/>
        </authorList>
    </citation>
    <scope>IDENTIFICATION</scope>
</reference>
<keyword evidence="3" id="KW-1185">Reference proteome</keyword>
<dbReference type="AlphaFoldDB" id="A0A4W3IME4"/>
<dbReference type="Gene3D" id="2.60.40.150">
    <property type="entry name" value="C2 domain"/>
    <property type="match status" value="1"/>
</dbReference>
<evidence type="ECO:0000313" key="3">
    <source>
        <dbReference type="Proteomes" id="UP000314986"/>
    </source>
</evidence>
<dbReference type="Pfam" id="PF00168">
    <property type="entry name" value="C2"/>
    <property type="match status" value="1"/>
</dbReference>
<evidence type="ECO:0000313" key="2">
    <source>
        <dbReference type="Ensembl" id="ENSCMIP00000028711.1"/>
    </source>
</evidence>
<dbReference type="InterPro" id="IPR035892">
    <property type="entry name" value="C2_domain_sf"/>
</dbReference>
<dbReference type="InterPro" id="IPR000008">
    <property type="entry name" value="C2_dom"/>
</dbReference>
<evidence type="ECO:0000259" key="1">
    <source>
        <dbReference type="PROSITE" id="PS50004"/>
    </source>
</evidence>
<feature type="domain" description="C2" evidence="1">
    <location>
        <begin position="1"/>
        <end position="72"/>
    </location>
</feature>
<accession>A0A4W3IME4</accession>
<reference evidence="3" key="2">
    <citation type="journal article" date="2007" name="PLoS Biol.">
        <title>Survey sequencing and comparative analysis of the elephant shark (Callorhinchus milii) genome.</title>
        <authorList>
            <person name="Venkatesh B."/>
            <person name="Kirkness E.F."/>
            <person name="Loh Y.H."/>
            <person name="Halpern A.L."/>
            <person name="Lee A.P."/>
            <person name="Johnson J."/>
            <person name="Dandona N."/>
            <person name="Viswanathan L.D."/>
            <person name="Tay A."/>
            <person name="Venter J.C."/>
            <person name="Strausberg R.L."/>
            <person name="Brenner S."/>
        </authorList>
    </citation>
    <scope>NUCLEOTIDE SEQUENCE [LARGE SCALE GENOMIC DNA]</scope>
</reference>
<dbReference type="PROSITE" id="PS50004">
    <property type="entry name" value="C2"/>
    <property type="match status" value="1"/>
</dbReference>
<protein>
    <recommendedName>
        <fullName evidence="1">C2 domain-containing protein</fullName>
    </recommendedName>
</protein>
<reference evidence="3" key="3">
    <citation type="journal article" date="2014" name="Nature">
        <title>Elephant shark genome provides unique insights into gnathostome evolution.</title>
        <authorList>
            <consortium name="International Elephant Shark Genome Sequencing Consortium"/>
            <person name="Venkatesh B."/>
            <person name="Lee A.P."/>
            <person name="Ravi V."/>
            <person name="Maurya A.K."/>
            <person name="Lian M.M."/>
            <person name="Swann J.B."/>
            <person name="Ohta Y."/>
            <person name="Flajnik M.F."/>
            <person name="Sutoh Y."/>
            <person name="Kasahara M."/>
            <person name="Hoon S."/>
            <person name="Gangu V."/>
            <person name="Roy S.W."/>
            <person name="Irimia M."/>
            <person name="Korzh V."/>
            <person name="Kondrychyn I."/>
            <person name="Lim Z.W."/>
            <person name="Tay B.H."/>
            <person name="Tohari S."/>
            <person name="Kong K.W."/>
            <person name="Ho S."/>
            <person name="Lorente-Galdos B."/>
            <person name="Quilez J."/>
            <person name="Marques-Bonet T."/>
            <person name="Raney B.J."/>
            <person name="Ingham P.W."/>
            <person name="Tay A."/>
            <person name="Hillier L.W."/>
            <person name="Minx P."/>
            <person name="Boehm T."/>
            <person name="Wilson R.K."/>
            <person name="Brenner S."/>
            <person name="Warren W.C."/>
        </authorList>
    </citation>
    <scope>NUCLEOTIDE SEQUENCE [LARGE SCALE GENOMIC DNA]</scope>
</reference>